<dbReference type="SMART" id="SM00044">
    <property type="entry name" value="CYCc"/>
    <property type="match status" value="1"/>
</dbReference>
<reference evidence="4 5" key="1">
    <citation type="submission" date="2024-02" db="EMBL/GenBank/DDBJ databases">
        <title>Genome analysis and characterization of Microbaculum marinisediminis sp. nov., isolated from marine sediment.</title>
        <authorList>
            <person name="Du Z.-J."/>
            <person name="Ye Y.-Q."/>
            <person name="Zhang Z.-R."/>
            <person name="Yuan S.-M."/>
            <person name="Zhang X.-Y."/>
        </authorList>
    </citation>
    <scope>NUCLEOTIDE SEQUENCE [LARGE SCALE GENOMIC DNA]</scope>
    <source>
        <strain evidence="4 5">SDUM1044001</strain>
    </source>
</reference>
<evidence type="ECO:0000313" key="5">
    <source>
        <dbReference type="Proteomes" id="UP001378188"/>
    </source>
</evidence>
<feature type="transmembrane region" description="Helical" evidence="1">
    <location>
        <begin position="321"/>
        <end position="346"/>
    </location>
</feature>
<dbReference type="AlphaFoldDB" id="A0AAW9RQG6"/>
<keyword evidence="1" id="KW-0472">Membrane</keyword>
<dbReference type="Proteomes" id="UP001378188">
    <property type="component" value="Unassembled WGS sequence"/>
</dbReference>
<feature type="transmembrane region" description="Helical" evidence="1">
    <location>
        <begin position="20"/>
        <end position="44"/>
    </location>
</feature>
<sequence length="626" mass="67422">MDTPIPDGPERRRLPRKIAIRTLLALSTGGLVLVATVAVLWIALGTSTRNTVELLNDRIVLILDGIESEVRDRLDAGAGLVDGIASEMRTDHFRAATPSEVTDMLTVVLATAPDVEVLLYWDRELRRRGVFRDAQGIYKQLPAETELDPRLRNRLASVPAGTPHVWGDPVVENGTTFLNVVARVDSDASDVAFVGAAVSLQQFSRLVASIGRSYDATAFILYGETHLLAHPDLAAAAGGSGTHAIIPVTESKDPVILNLDKAQPVAFTETARKKGVEVERLDVGDERYLILYRWVLGYGERPLAIGAYYRQEQLGESLQRLMMSGIAGLVVAVLAVIAALFIGGFVSRPVRRLAESAVAVSRLEMKTVPRPAGSPIAEIDDQARAFNMMLDGLRVFETYVPRQLVQRLIALSGGEGVTSETREVTVMFTDIASFTMISDRMGAEETAAFLNRHFGLLAECITGEGGSIDKYIGDAIMAFWGAPDRMDDHAARAVAAARRIADTITRDNERRARKGLQPVRMRIGLHTGPAVVGNIGAPGRVNYTIVGDTVNVAQRLESLGHKLDAGADVTVLMSATTARLAGVGPDGENVGEHDLAGVPYKVPVVRLHTHLQPQAVAIGKAAVPAR</sequence>
<dbReference type="InterPro" id="IPR003660">
    <property type="entry name" value="HAMP_dom"/>
</dbReference>
<dbReference type="CDD" id="cd07302">
    <property type="entry name" value="CHD"/>
    <property type="match status" value="1"/>
</dbReference>
<dbReference type="GO" id="GO:0009190">
    <property type="term" value="P:cyclic nucleotide biosynthetic process"/>
    <property type="evidence" value="ECO:0007669"/>
    <property type="project" value="InterPro"/>
</dbReference>
<protein>
    <submittedName>
        <fullName evidence="4">Adenylate/guanylate cyclase domain-containing protein</fullName>
    </submittedName>
</protein>
<dbReference type="GO" id="GO:0035556">
    <property type="term" value="P:intracellular signal transduction"/>
    <property type="evidence" value="ECO:0007669"/>
    <property type="project" value="InterPro"/>
</dbReference>
<dbReference type="PANTHER" id="PTHR43081">
    <property type="entry name" value="ADENYLATE CYCLASE, TERMINAL-DIFFERENTIATION SPECIFIC-RELATED"/>
    <property type="match status" value="1"/>
</dbReference>
<name>A0AAW9RQG6_9HYPH</name>
<keyword evidence="5" id="KW-1185">Reference proteome</keyword>
<evidence type="ECO:0000259" key="3">
    <source>
        <dbReference type="PROSITE" id="PS50885"/>
    </source>
</evidence>
<dbReference type="PROSITE" id="PS50125">
    <property type="entry name" value="GUANYLATE_CYCLASE_2"/>
    <property type="match status" value="1"/>
</dbReference>
<keyword evidence="1" id="KW-1133">Transmembrane helix</keyword>
<evidence type="ECO:0000259" key="2">
    <source>
        <dbReference type="PROSITE" id="PS50125"/>
    </source>
</evidence>
<comment type="caution">
    <text evidence="4">The sequence shown here is derived from an EMBL/GenBank/DDBJ whole genome shotgun (WGS) entry which is preliminary data.</text>
</comment>
<organism evidence="4 5">
    <name type="scientific">Microbaculum marinum</name>
    <dbReference type="NCBI Taxonomy" id="1764581"/>
    <lineage>
        <taxon>Bacteria</taxon>
        <taxon>Pseudomonadati</taxon>
        <taxon>Pseudomonadota</taxon>
        <taxon>Alphaproteobacteria</taxon>
        <taxon>Hyphomicrobiales</taxon>
        <taxon>Tepidamorphaceae</taxon>
        <taxon>Microbaculum</taxon>
    </lineage>
</organism>
<dbReference type="InterPro" id="IPR029787">
    <property type="entry name" value="Nucleotide_cyclase"/>
</dbReference>
<dbReference type="EMBL" id="JAZHOF010000010">
    <property type="protein sequence ID" value="MEJ8574135.1"/>
    <property type="molecule type" value="Genomic_DNA"/>
</dbReference>
<dbReference type="SMART" id="SM00304">
    <property type="entry name" value="HAMP"/>
    <property type="match status" value="1"/>
</dbReference>
<dbReference type="GO" id="GO:0016020">
    <property type="term" value="C:membrane"/>
    <property type="evidence" value="ECO:0007669"/>
    <property type="project" value="InterPro"/>
</dbReference>
<accession>A0AAW9RQG6</accession>
<dbReference type="GO" id="GO:0004016">
    <property type="term" value="F:adenylate cyclase activity"/>
    <property type="evidence" value="ECO:0007669"/>
    <property type="project" value="UniProtKB-ARBA"/>
</dbReference>
<evidence type="ECO:0000313" key="4">
    <source>
        <dbReference type="EMBL" id="MEJ8574135.1"/>
    </source>
</evidence>
<dbReference type="Gene3D" id="6.10.340.10">
    <property type="match status" value="1"/>
</dbReference>
<dbReference type="InterPro" id="IPR050697">
    <property type="entry name" value="Adenylyl/Guanylyl_Cyclase_3/4"/>
</dbReference>
<dbReference type="Pfam" id="PF00211">
    <property type="entry name" value="Guanylate_cyc"/>
    <property type="match status" value="1"/>
</dbReference>
<evidence type="ECO:0000256" key="1">
    <source>
        <dbReference type="SAM" id="Phobius"/>
    </source>
</evidence>
<dbReference type="Gene3D" id="3.30.70.1230">
    <property type="entry name" value="Nucleotide cyclase"/>
    <property type="match status" value="1"/>
</dbReference>
<keyword evidence="1" id="KW-0812">Transmembrane</keyword>
<dbReference type="RefSeq" id="WP_340331836.1">
    <property type="nucleotide sequence ID" value="NZ_JAZHOF010000010.1"/>
</dbReference>
<proteinExistence type="predicted"/>
<dbReference type="PANTHER" id="PTHR43081:SF1">
    <property type="entry name" value="ADENYLATE CYCLASE, TERMINAL-DIFFERENTIATION SPECIFIC"/>
    <property type="match status" value="1"/>
</dbReference>
<dbReference type="InterPro" id="IPR001054">
    <property type="entry name" value="A/G_cyclase"/>
</dbReference>
<dbReference type="PROSITE" id="PS50885">
    <property type="entry name" value="HAMP"/>
    <property type="match status" value="1"/>
</dbReference>
<dbReference type="SUPFAM" id="SSF55073">
    <property type="entry name" value="Nucleotide cyclase"/>
    <property type="match status" value="1"/>
</dbReference>
<gene>
    <name evidence="4" type="ORF">V3328_21800</name>
</gene>
<feature type="domain" description="Guanylate cyclase" evidence="2">
    <location>
        <begin position="425"/>
        <end position="557"/>
    </location>
</feature>
<feature type="domain" description="HAMP" evidence="3">
    <location>
        <begin position="344"/>
        <end position="398"/>
    </location>
</feature>